<protein>
    <submittedName>
        <fullName evidence="3">Uncharacterized protein</fullName>
    </submittedName>
</protein>
<reference evidence="3 4" key="1">
    <citation type="submission" date="2020-01" db="EMBL/GenBank/DDBJ databases">
        <title>Investigation of new actinobacteria for the biodesulphurisation of diesel fuel.</title>
        <authorList>
            <person name="Athi Narayanan S.M."/>
        </authorList>
    </citation>
    <scope>NUCLEOTIDE SEQUENCE [LARGE SCALE GENOMIC DNA]</scope>
    <source>
        <strain evidence="3 4">213E</strain>
    </source>
</reference>
<keyword evidence="2" id="KW-0812">Transmembrane</keyword>
<name>A0A7K3LLD6_9ACTN</name>
<feature type="transmembrane region" description="Helical" evidence="2">
    <location>
        <begin position="12"/>
        <end position="31"/>
    </location>
</feature>
<feature type="region of interest" description="Disordered" evidence="1">
    <location>
        <begin position="163"/>
        <end position="224"/>
    </location>
</feature>
<feature type="compositionally biased region" description="Pro residues" evidence="1">
    <location>
        <begin position="172"/>
        <end position="189"/>
    </location>
</feature>
<comment type="caution">
    <text evidence="3">The sequence shown here is derived from an EMBL/GenBank/DDBJ whole genome shotgun (WGS) entry which is preliminary data.</text>
</comment>
<organism evidence="3 4">
    <name type="scientific">Gordonia desulfuricans</name>
    <dbReference type="NCBI Taxonomy" id="89051"/>
    <lineage>
        <taxon>Bacteria</taxon>
        <taxon>Bacillati</taxon>
        <taxon>Actinomycetota</taxon>
        <taxon>Actinomycetes</taxon>
        <taxon>Mycobacteriales</taxon>
        <taxon>Gordoniaceae</taxon>
        <taxon>Gordonia</taxon>
    </lineage>
</organism>
<evidence type="ECO:0000256" key="1">
    <source>
        <dbReference type="SAM" id="MobiDB-lite"/>
    </source>
</evidence>
<keyword evidence="2" id="KW-1133">Transmembrane helix</keyword>
<dbReference type="EMBL" id="JAADZU010000011">
    <property type="protein sequence ID" value="NDK88973.1"/>
    <property type="molecule type" value="Genomic_DNA"/>
</dbReference>
<evidence type="ECO:0000313" key="3">
    <source>
        <dbReference type="EMBL" id="NDK88973.1"/>
    </source>
</evidence>
<dbReference type="RefSeq" id="WP_157079441.1">
    <property type="nucleotide sequence ID" value="NZ_JAADZU010000011.1"/>
</dbReference>
<dbReference type="Proteomes" id="UP000466307">
    <property type="component" value="Unassembled WGS sequence"/>
</dbReference>
<accession>A0A7K3LLD6</accession>
<evidence type="ECO:0000313" key="4">
    <source>
        <dbReference type="Proteomes" id="UP000466307"/>
    </source>
</evidence>
<evidence type="ECO:0000256" key="2">
    <source>
        <dbReference type="SAM" id="Phobius"/>
    </source>
</evidence>
<sequence length="390" mass="41080">MARTEYETPQHRIAGIGAMLLAVAALVMLIVSSAVGVSGTTTAVTVGVLLSGSMLAGATARTMTRPAVVLGVDGTDVYLGDEQSGIVSRPLGSVVSASLGTASTTTTVGAGAVRADPHDLLIRGMRWADIVFATPEPEGWRIAVAVGDPAAEAVLDVLRAAAPRRRKATAEPSPPSEPPGPPSEPPGPPADGTRGGPAAGTTENTTIDDGAGPMAEAGSEDASRRLWEEATRRHDDVLGRYGWYELDPAMLLTYPAVIDVTLTHVQDFLVALEDANALRTDAYPGDRARADAYRQAVTTLRRTWTACEAEGRRLGAGYLDDPDRDSLRTALKLYRHAEGGSTSEEQAAYIGRVRDIVGGLVDRGAIHPTTGALEQLETVSRRMIESPRER</sequence>
<dbReference type="AlphaFoldDB" id="A0A7K3LLD6"/>
<keyword evidence="2" id="KW-0472">Membrane</keyword>
<gene>
    <name evidence="3" type="ORF">GYA93_05175</name>
</gene>
<keyword evidence="4" id="KW-1185">Reference proteome</keyword>
<proteinExistence type="predicted"/>